<dbReference type="EMBL" id="JBGEDP010000001">
    <property type="protein sequence ID" value="MEY8015635.1"/>
    <property type="molecule type" value="Genomic_DNA"/>
</dbReference>
<comment type="caution">
    <text evidence="1">The sequence shown here is derived from an EMBL/GenBank/DDBJ whole genome shotgun (WGS) entry which is preliminary data.</text>
</comment>
<accession>A0ABV4BZC7</accession>
<sequence length="47" mass="5339">MLEVIDKGPRRHDMMLEPGWAGVAGRIHEWLQSVSEGPEGRRDDRPA</sequence>
<reference evidence="1 2" key="1">
    <citation type="submission" date="2024-08" db="EMBL/GenBank/DDBJ databases">
        <title>Mycobacterium servetensis sp. nov., a novel rapid-growing mycobacterial species recovered from a human patient in Zaragoza, Spain.</title>
        <authorList>
            <person name="Tristancho-Baro A.I."/>
            <person name="Buenestado-Serrano S."/>
            <person name="Garcia De Viedma D."/>
            <person name="Milagro-Beamonte A."/>
            <person name="Burillo N."/>
            <person name="Sanz S."/>
            <person name="Lopez-Calleja A.I."/>
            <person name="Penas-Utrilla D."/>
            <person name="Guardingo M."/>
            <person name="Garcia M.J."/>
            <person name="Vinuelas-Bayon J."/>
        </authorList>
    </citation>
    <scope>NUCLEOTIDE SEQUENCE [LARGE SCALE GENOMIC DNA]</scope>
    <source>
        <strain evidence="2">HUMS_12744610</strain>
    </source>
</reference>
<protein>
    <submittedName>
        <fullName evidence="1">Uncharacterized protein</fullName>
    </submittedName>
</protein>
<gene>
    <name evidence="1" type="ORF">AB8998_11755</name>
</gene>
<name>A0ABV4BZC7_9MYCO</name>
<evidence type="ECO:0000313" key="2">
    <source>
        <dbReference type="Proteomes" id="UP001564760"/>
    </source>
</evidence>
<dbReference type="RefSeq" id="WP_369738123.1">
    <property type="nucleotide sequence ID" value="NZ_JBGEDP010000001.1"/>
</dbReference>
<keyword evidence="2" id="KW-1185">Reference proteome</keyword>
<proteinExistence type="predicted"/>
<organism evidence="1 2">
    <name type="scientific">Mycobacterium servetii</name>
    <dbReference type="NCBI Taxonomy" id="3237418"/>
    <lineage>
        <taxon>Bacteria</taxon>
        <taxon>Bacillati</taxon>
        <taxon>Actinomycetota</taxon>
        <taxon>Actinomycetes</taxon>
        <taxon>Mycobacteriales</taxon>
        <taxon>Mycobacteriaceae</taxon>
        <taxon>Mycobacterium</taxon>
    </lineage>
</organism>
<dbReference type="Proteomes" id="UP001564760">
    <property type="component" value="Unassembled WGS sequence"/>
</dbReference>
<evidence type="ECO:0000313" key="1">
    <source>
        <dbReference type="EMBL" id="MEY8015635.1"/>
    </source>
</evidence>